<comment type="caution">
    <text evidence="1">The sequence shown here is derived from an EMBL/GenBank/DDBJ whole genome shotgun (WGS) entry which is preliminary data.</text>
</comment>
<gene>
    <name evidence="1" type="ORF">VW35_03475</name>
</gene>
<dbReference type="AlphaFoldDB" id="A0A0F5LI09"/>
<organism evidence="1 2">
    <name type="scientific">Devosia soli</name>
    <dbReference type="NCBI Taxonomy" id="361041"/>
    <lineage>
        <taxon>Bacteria</taxon>
        <taxon>Pseudomonadati</taxon>
        <taxon>Pseudomonadota</taxon>
        <taxon>Alphaproteobacteria</taxon>
        <taxon>Hyphomicrobiales</taxon>
        <taxon>Devosiaceae</taxon>
        <taxon>Devosia</taxon>
    </lineage>
</organism>
<evidence type="ECO:0000313" key="1">
    <source>
        <dbReference type="EMBL" id="KKB81207.1"/>
    </source>
</evidence>
<dbReference type="EMBL" id="LAJG01000005">
    <property type="protein sequence ID" value="KKB81207.1"/>
    <property type="molecule type" value="Genomic_DNA"/>
</dbReference>
<proteinExistence type="predicted"/>
<protein>
    <submittedName>
        <fullName evidence="1">Uncharacterized protein</fullName>
    </submittedName>
</protein>
<dbReference type="OrthoDB" id="7951245at2"/>
<evidence type="ECO:0000313" key="2">
    <source>
        <dbReference type="Proteomes" id="UP000033514"/>
    </source>
</evidence>
<dbReference type="PATRIC" id="fig|361041.3.peg.4092"/>
<dbReference type="RefSeq" id="WP_046141553.1">
    <property type="nucleotide sequence ID" value="NZ_LAJG01000005.1"/>
</dbReference>
<accession>A0A0F5LI09</accession>
<name>A0A0F5LI09_9HYPH</name>
<reference evidence="1 2" key="1">
    <citation type="submission" date="2015-03" db="EMBL/GenBank/DDBJ databases">
        <authorList>
            <person name="Hassan Y.I."/>
            <person name="Lepp D."/>
            <person name="Zhou T."/>
        </authorList>
    </citation>
    <scope>NUCLEOTIDE SEQUENCE [LARGE SCALE GENOMIC DNA]</scope>
    <source>
        <strain evidence="1 2">GH2-10</strain>
    </source>
</reference>
<dbReference type="Proteomes" id="UP000033514">
    <property type="component" value="Unassembled WGS sequence"/>
</dbReference>
<sequence length="93" mass="10346">MAGEEIEQEGVVRDLMVDHAGQRLQAVYFVEHGQIQAKVNGRFYRLPKGDMPAAEAVRGLLIGLADDGGRKREQASIWAGWLPGKKEDQSRIE</sequence>
<keyword evidence="2" id="KW-1185">Reference proteome</keyword>